<dbReference type="InterPro" id="IPR006585">
    <property type="entry name" value="FTP1"/>
</dbReference>
<dbReference type="Pfam" id="PF22633">
    <property type="entry name" value="F5_F8_type_C_2"/>
    <property type="match status" value="1"/>
</dbReference>
<evidence type="ECO:0000313" key="9">
    <source>
        <dbReference type="EMBL" id="CAG2257182.1"/>
    </source>
</evidence>
<evidence type="ECO:0000259" key="8">
    <source>
        <dbReference type="SMART" id="SM00607"/>
    </source>
</evidence>
<organism evidence="9 10">
    <name type="scientific">Mytilus edulis</name>
    <name type="common">Blue mussel</name>
    <dbReference type="NCBI Taxonomy" id="6550"/>
    <lineage>
        <taxon>Eukaryota</taxon>
        <taxon>Metazoa</taxon>
        <taxon>Spiralia</taxon>
        <taxon>Lophotrochozoa</taxon>
        <taxon>Mollusca</taxon>
        <taxon>Bivalvia</taxon>
        <taxon>Autobranchia</taxon>
        <taxon>Pteriomorphia</taxon>
        <taxon>Mytilida</taxon>
        <taxon>Mytiloidea</taxon>
        <taxon>Mytilidae</taxon>
        <taxon>Mytilinae</taxon>
        <taxon>Mytilus</taxon>
    </lineage>
</organism>
<evidence type="ECO:0000256" key="1">
    <source>
        <dbReference type="ARBA" id="ARBA00002219"/>
    </source>
</evidence>
<dbReference type="SUPFAM" id="SSF49785">
    <property type="entry name" value="Galactose-binding domain-like"/>
    <property type="match status" value="1"/>
</dbReference>
<dbReference type="GO" id="GO:0010185">
    <property type="term" value="P:regulation of cellular defense response"/>
    <property type="evidence" value="ECO:0007669"/>
    <property type="project" value="UniProtKB-ARBA"/>
</dbReference>
<dbReference type="Gene3D" id="2.60.120.260">
    <property type="entry name" value="Galactose-binding domain-like"/>
    <property type="match status" value="1"/>
</dbReference>
<keyword evidence="6" id="KW-0106">Calcium</keyword>
<proteinExistence type="inferred from homology"/>
<evidence type="ECO:0000313" key="10">
    <source>
        <dbReference type="Proteomes" id="UP000683360"/>
    </source>
</evidence>
<accession>A0A8S3VGT7</accession>
<evidence type="ECO:0000256" key="4">
    <source>
        <dbReference type="ARBA" id="ARBA00022723"/>
    </source>
</evidence>
<comment type="similarity">
    <text evidence="2">Belongs to the fucolectin family.</text>
</comment>
<evidence type="ECO:0000256" key="6">
    <source>
        <dbReference type="ARBA" id="ARBA00022837"/>
    </source>
</evidence>
<keyword evidence="5" id="KW-0430">Lectin</keyword>
<dbReference type="GO" id="GO:0001868">
    <property type="term" value="P:regulation of complement activation, lectin pathway"/>
    <property type="evidence" value="ECO:0007669"/>
    <property type="project" value="UniProtKB-ARBA"/>
</dbReference>
<protein>
    <recommendedName>
        <fullName evidence="8">Fucolectin tachylectin-4 pentraxin-1 domain-containing protein</fullName>
    </recommendedName>
</protein>
<dbReference type="GO" id="GO:0046872">
    <property type="term" value="F:metal ion binding"/>
    <property type="evidence" value="ECO:0007669"/>
    <property type="project" value="UniProtKB-KW"/>
</dbReference>
<evidence type="ECO:0000256" key="2">
    <source>
        <dbReference type="ARBA" id="ARBA00010147"/>
    </source>
</evidence>
<dbReference type="GO" id="GO:0042806">
    <property type="term" value="F:fucose binding"/>
    <property type="evidence" value="ECO:0007669"/>
    <property type="project" value="UniProtKB-ARBA"/>
</dbReference>
<dbReference type="EMBL" id="CAJPWZ010003321">
    <property type="protein sequence ID" value="CAG2257182.1"/>
    <property type="molecule type" value="Genomic_DNA"/>
</dbReference>
<gene>
    <name evidence="9" type="ORF">MEDL_68456</name>
</gene>
<sequence length="195" mass="22674">MPLNFILYTQCRFTEVARYKPTKQSSNSEPFYRFSSKAVDGDYSQQMTSSIEFCSETSVGNEPSWWAVDLGAIYEISNVVIYGRNDCCEERLSNFIIEIIRPCRDNIDWFEDSRIDVCYHQQEPTTFLNASCHNKMIGKFVRIRLSNLNDRLALCEVEVHGIFIGFLQTAFTFLSCHHEDLDGITEQQFKCLKKQ</sequence>
<feature type="domain" description="Fucolectin tachylectin-4 pentraxin-1" evidence="8">
    <location>
        <begin position="13"/>
        <end position="165"/>
    </location>
</feature>
<keyword evidence="10" id="KW-1185">Reference proteome</keyword>
<comment type="subunit">
    <text evidence="3">Homotrimer.</text>
</comment>
<comment type="caution">
    <text evidence="9">The sequence shown here is derived from an EMBL/GenBank/DDBJ whole genome shotgun (WGS) entry which is preliminary data.</text>
</comment>
<dbReference type="OrthoDB" id="6134743at2759"/>
<dbReference type="InterPro" id="IPR051941">
    <property type="entry name" value="BG_Antigen-Binding_Lectin"/>
</dbReference>
<keyword evidence="7" id="KW-1015">Disulfide bond</keyword>
<evidence type="ECO:0000256" key="5">
    <source>
        <dbReference type="ARBA" id="ARBA00022734"/>
    </source>
</evidence>
<reference evidence="9" key="1">
    <citation type="submission" date="2021-03" db="EMBL/GenBank/DDBJ databases">
        <authorList>
            <person name="Bekaert M."/>
        </authorList>
    </citation>
    <scope>NUCLEOTIDE SEQUENCE</scope>
</reference>
<dbReference type="AlphaFoldDB" id="A0A8S3VGT7"/>
<evidence type="ECO:0000256" key="3">
    <source>
        <dbReference type="ARBA" id="ARBA00011233"/>
    </source>
</evidence>
<comment type="function">
    <text evidence="1">Acts as a defensive agent. Recognizes blood group fucosylated oligosaccharides including A, B, H and Lewis B-type antigens. Does not recognize Lewis A antigen and has low affinity for monovalent haptens.</text>
</comment>
<name>A0A8S3VGT7_MYTED</name>
<dbReference type="InterPro" id="IPR008979">
    <property type="entry name" value="Galactose-bd-like_sf"/>
</dbReference>
<dbReference type="Proteomes" id="UP000683360">
    <property type="component" value="Unassembled WGS sequence"/>
</dbReference>
<dbReference type="SMART" id="SM00607">
    <property type="entry name" value="FTP"/>
    <property type="match status" value="1"/>
</dbReference>
<dbReference type="PANTHER" id="PTHR45713">
    <property type="entry name" value="FTP DOMAIN-CONTAINING PROTEIN"/>
    <property type="match status" value="1"/>
</dbReference>
<keyword evidence="4" id="KW-0479">Metal-binding</keyword>
<dbReference type="PANTHER" id="PTHR45713:SF6">
    <property type="entry name" value="F5_8 TYPE C DOMAIN-CONTAINING PROTEIN"/>
    <property type="match status" value="1"/>
</dbReference>
<evidence type="ECO:0000256" key="7">
    <source>
        <dbReference type="ARBA" id="ARBA00023157"/>
    </source>
</evidence>